<reference evidence="7" key="1">
    <citation type="journal article" date="2023" name="Science">
        <title>Genome structures resolve the early diversification of teleost fishes.</title>
        <authorList>
            <person name="Parey E."/>
            <person name="Louis A."/>
            <person name="Montfort J."/>
            <person name="Bouchez O."/>
            <person name="Roques C."/>
            <person name="Iampietro C."/>
            <person name="Lluch J."/>
            <person name="Castinel A."/>
            <person name="Donnadieu C."/>
            <person name="Desvignes T."/>
            <person name="Floi Bucao C."/>
            <person name="Jouanno E."/>
            <person name="Wen M."/>
            <person name="Mejri S."/>
            <person name="Dirks R."/>
            <person name="Jansen H."/>
            <person name="Henkel C."/>
            <person name="Chen W.J."/>
            <person name="Zahm M."/>
            <person name="Cabau C."/>
            <person name="Klopp C."/>
            <person name="Thompson A.W."/>
            <person name="Robinson-Rechavi M."/>
            <person name="Braasch I."/>
            <person name="Lecointre G."/>
            <person name="Bobe J."/>
            <person name="Postlethwait J.H."/>
            <person name="Berthelot C."/>
            <person name="Roest Crollius H."/>
            <person name="Guiguen Y."/>
        </authorList>
    </citation>
    <scope>NUCLEOTIDE SEQUENCE</scope>
    <source>
        <strain evidence="7">NC1722</strain>
    </source>
</reference>
<keyword evidence="4 6" id="KW-1133">Transmembrane helix</keyword>
<feature type="transmembrane region" description="Helical" evidence="6">
    <location>
        <begin position="92"/>
        <end position="110"/>
    </location>
</feature>
<evidence type="ECO:0000256" key="2">
    <source>
        <dbReference type="ARBA" id="ARBA00006843"/>
    </source>
</evidence>
<evidence type="ECO:0000313" key="8">
    <source>
        <dbReference type="Proteomes" id="UP001221898"/>
    </source>
</evidence>
<keyword evidence="5 6" id="KW-0472">Membrane</keyword>
<dbReference type="InterPro" id="IPR051517">
    <property type="entry name" value="IFITM_antiviral_protein"/>
</dbReference>
<dbReference type="PANTHER" id="PTHR13999:SF31">
    <property type="entry name" value="IFITM1-RELATED"/>
    <property type="match status" value="1"/>
</dbReference>
<dbReference type="Proteomes" id="UP001221898">
    <property type="component" value="Unassembled WGS sequence"/>
</dbReference>
<dbReference type="Pfam" id="PF04505">
    <property type="entry name" value="CD225"/>
    <property type="match status" value="2"/>
</dbReference>
<accession>A0AAD7TA76</accession>
<feature type="transmembrane region" description="Helical" evidence="6">
    <location>
        <begin position="199"/>
        <end position="225"/>
    </location>
</feature>
<comment type="caution">
    <text evidence="7">The sequence shown here is derived from an EMBL/GenBank/DDBJ whole genome shotgun (WGS) entry which is preliminary data.</text>
</comment>
<keyword evidence="3 6" id="KW-0812">Transmembrane</keyword>
<comment type="similarity">
    <text evidence="2">Belongs to the CD225/Dispanin family.</text>
</comment>
<dbReference type="AlphaFoldDB" id="A0AAD7TA76"/>
<dbReference type="InterPro" id="IPR007593">
    <property type="entry name" value="CD225/Dispanin_fam"/>
</dbReference>
<dbReference type="PANTHER" id="PTHR13999">
    <property type="entry name" value="INTERFERON INDUCIBLE TRANSMEMBRANE PROTEIN"/>
    <property type="match status" value="1"/>
</dbReference>
<evidence type="ECO:0000313" key="7">
    <source>
        <dbReference type="EMBL" id="KAJ8417023.1"/>
    </source>
</evidence>
<feature type="transmembrane region" description="Helical" evidence="6">
    <location>
        <begin position="151"/>
        <end position="173"/>
    </location>
</feature>
<keyword evidence="8" id="KW-1185">Reference proteome</keyword>
<evidence type="ECO:0000256" key="5">
    <source>
        <dbReference type="ARBA" id="ARBA00023136"/>
    </source>
</evidence>
<organism evidence="7 8">
    <name type="scientific">Aldrovandia affinis</name>
    <dbReference type="NCBI Taxonomy" id="143900"/>
    <lineage>
        <taxon>Eukaryota</taxon>
        <taxon>Metazoa</taxon>
        <taxon>Chordata</taxon>
        <taxon>Craniata</taxon>
        <taxon>Vertebrata</taxon>
        <taxon>Euteleostomi</taxon>
        <taxon>Actinopterygii</taxon>
        <taxon>Neopterygii</taxon>
        <taxon>Teleostei</taxon>
        <taxon>Notacanthiformes</taxon>
        <taxon>Halosauridae</taxon>
        <taxon>Aldrovandia</taxon>
    </lineage>
</organism>
<name>A0AAD7TA76_9TELE</name>
<evidence type="ECO:0000256" key="6">
    <source>
        <dbReference type="SAM" id="Phobius"/>
    </source>
</evidence>
<proteinExistence type="inferred from homology"/>
<evidence type="ECO:0000256" key="1">
    <source>
        <dbReference type="ARBA" id="ARBA00004370"/>
    </source>
</evidence>
<comment type="subcellular location">
    <subcellularLocation>
        <location evidence="1">Membrane</location>
    </subcellularLocation>
</comment>
<feature type="transmembrane region" description="Helical" evidence="6">
    <location>
        <begin position="47"/>
        <end position="71"/>
    </location>
</feature>
<evidence type="ECO:0000256" key="4">
    <source>
        <dbReference type="ARBA" id="ARBA00022989"/>
    </source>
</evidence>
<sequence length="240" mass="27457">MEIVQYLPERLPMQPNAYERMKDPQEIAMANQVWMTAPLVPPPRDHVIWSLCSFLYMNTFCLGFAALYFSIKARDRKVVGDLEAAREYGSTARCLNIVALCLFLMENVQYQPELLPMQPNAYERMKDPREIAMANQVRMTAPLVPPPRDHVIWSLCSFLYMNPFCLGFAALYFSIKARDRKVVGDFEAAREYGSTARCLNIVALCLFLVCVIIFIILVAVGFSALRSMVSSNTQYKYYEG</sequence>
<evidence type="ECO:0000256" key="3">
    <source>
        <dbReference type="ARBA" id="ARBA00022692"/>
    </source>
</evidence>
<protein>
    <submittedName>
        <fullName evidence="7">Uncharacterized protein</fullName>
    </submittedName>
</protein>
<dbReference type="EMBL" id="JAINUG010000004">
    <property type="protein sequence ID" value="KAJ8417023.1"/>
    <property type="molecule type" value="Genomic_DNA"/>
</dbReference>
<dbReference type="GO" id="GO:0005886">
    <property type="term" value="C:plasma membrane"/>
    <property type="evidence" value="ECO:0007669"/>
    <property type="project" value="TreeGrafter"/>
</dbReference>
<gene>
    <name evidence="7" type="ORF">AAFF_G00282500</name>
</gene>